<evidence type="ECO:0000313" key="7">
    <source>
        <dbReference type="EMBL" id="OMJ07173.1"/>
    </source>
</evidence>
<keyword evidence="5" id="KW-0472">Membrane</keyword>
<comment type="caution">
    <text evidence="7">The sequence shown here is derived from an EMBL/GenBank/DDBJ whole genome shotgun (WGS) entry which is preliminary data.</text>
</comment>
<evidence type="ECO:0000256" key="4">
    <source>
        <dbReference type="ARBA" id="ARBA00022989"/>
    </source>
</evidence>
<evidence type="ECO:0000256" key="2">
    <source>
        <dbReference type="ARBA" id="ARBA00022554"/>
    </source>
</evidence>
<dbReference type="PROSITE" id="PS51382">
    <property type="entry name" value="SPX"/>
    <property type="match status" value="1"/>
</dbReference>
<dbReference type="PANTHER" id="PTHR46140">
    <property type="entry name" value="VACUOLAR TRANSPORTER CHAPERONE 1-RELATED"/>
    <property type="match status" value="1"/>
</dbReference>
<evidence type="ECO:0000259" key="6">
    <source>
        <dbReference type="PROSITE" id="PS51382"/>
    </source>
</evidence>
<evidence type="ECO:0000313" key="8">
    <source>
        <dbReference type="Proteomes" id="UP000187283"/>
    </source>
</evidence>
<dbReference type="STRING" id="133412.A0A1R1WXR2"/>
<keyword evidence="8" id="KW-1185">Reference proteome</keyword>
<gene>
    <name evidence="7" type="ORF">AYI70_g12369</name>
</gene>
<keyword evidence="2" id="KW-0926">Vacuole</keyword>
<feature type="domain" description="SPX" evidence="6">
    <location>
        <begin position="1"/>
        <end position="144"/>
    </location>
</feature>
<dbReference type="OrthoDB" id="6493944at2759"/>
<keyword evidence="3" id="KW-0812">Transmembrane</keyword>
<dbReference type="PANTHER" id="PTHR46140:SF1">
    <property type="entry name" value="VACUOLAR TRANSPORTER CHAPERONE COMPLEX SUBUNIT 4-RELATED"/>
    <property type="match status" value="1"/>
</dbReference>
<evidence type="ECO:0000256" key="3">
    <source>
        <dbReference type="ARBA" id="ARBA00022692"/>
    </source>
</evidence>
<dbReference type="InterPro" id="IPR042267">
    <property type="entry name" value="VTC_sf"/>
</dbReference>
<dbReference type="Proteomes" id="UP000187283">
    <property type="component" value="Unassembled WGS sequence"/>
</dbReference>
<keyword evidence="4" id="KW-1133">Transmembrane helix</keyword>
<dbReference type="InterPro" id="IPR051572">
    <property type="entry name" value="VTC_Complex_Subunit"/>
</dbReference>
<dbReference type="AlphaFoldDB" id="A0A1R1WXR2"/>
<dbReference type="Gene3D" id="3.20.100.30">
    <property type="entry name" value="VTC, catalytic tunnel domain"/>
    <property type="match status" value="1"/>
</dbReference>
<dbReference type="Pfam" id="PF09359">
    <property type="entry name" value="VTC"/>
    <property type="match status" value="1"/>
</dbReference>
<evidence type="ECO:0000256" key="1">
    <source>
        <dbReference type="ARBA" id="ARBA00004128"/>
    </source>
</evidence>
<sequence length="348" mass="40965">MKFSEILKENVLHVWKFYYLDYDGLKEASRKFEIGNFTKEDEDEYISRLDGEIKKVESFQKDKITKIKENLDEIKITVDLLNKSRRPREIKVDQLRIIQEEIDAIISQVNELAKYTRINFTALVRLVKEHDKKVDFLSNPIFAQKVNNTTFFRESFDALLNELSGLYKIVRDNMRITSRDLNNEGESHKSMVVQKTSYWVYPENVMELKLYILKNIPVLLLRKNKNDKTSSSLTNVYFDNKNLDLYRDRIERIENSELIKIFWYGEEKKPDTFVEREKHSACHEGLKCVNEQFSIKEKHINSYLSGNFSPGDKELNGCKETPSNNVNGILPNEIIFNVKEKKLVPGKN</sequence>
<comment type="subcellular location">
    <subcellularLocation>
        <location evidence="1">Vacuole membrane</location>
        <topology evidence="1">Multi-pass membrane protein</topology>
    </subcellularLocation>
</comment>
<protein>
    <submittedName>
        <fullName evidence="7">Vacuolar transporter chaperone 4</fullName>
    </submittedName>
</protein>
<dbReference type="InterPro" id="IPR018966">
    <property type="entry name" value="VTC_domain"/>
</dbReference>
<dbReference type="GO" id="GO:0006799">
    <property type="term" value="P:polyphosphate biosynthetic process"/>
    <property type="evidence" value="ECO:0007669"/>
    <property type="project" value="UniProtKB-ARBA"/>
</dbReference>
<evidence type="ECO:0000256" key="5">
    <source>
        <dbReference type="ARBA" id="ARBA00023136"/>
    </source>
</evidence>
<dbReference type="EMBL" id="LSSN01006103">
    <property type="protein sequence ID" value="OMJ07173.1"/>
    <property type="molecule type" value="Genomic_DNA"/>
</dbReference>
<accession>A0A1R1WXR2</accession>
<proteinExistence type="predicted"/>
<reference evidence="7 8" key="1">
    <citation type="submission" date="2017-01" db="EMBL/GenBank/DDBJ databases">
        <authorList>
            <person name="Mah S.A."/>
            <person name="Swanson W.J."/>
            <person name="Moy G.W."/>
            <person name="Vacquier V.D."/>
        </authorList>
    </citation>
    <scope>NUCLEOTIDE SEQUENCE [LARGE SCALE GENOMIC DNA]</scope>
    <source>
        <strain evidence="7 8">GSMNP</strain>
    </source>
</reference>
<dbReference type="GO" id="GO:0005774">
    <property type="term" value="C:vacuolar membrane"/>
    <property type="evidence" value="ECO:0007669"/>
    <property type="project" value="UniProtKB-SubCell"/>
</dbReference>
<name>A0A1R1WXR2_9FUNG</name>
<dbReference type="InterPro" id="IPR004331">
    <property type="entry name" value="SPX_dom"/>
</dbReference>
<organism evidence="7 8">
    <name type="scientific">Smittium culicis</name>
    <dbReference type="NCBI Taxonomy" id="133412"/>
    <lineage>
        <taxon>Eukaryota</taxon>
        <taxon>Fungi</taxon>
        <taxon>Fungi incertae sedis</taxon>
        <taxon>Zoopagomycota</taxon>
        <taxon>Kickxellomycotina</taxon>
        <taxon>Harpellomycetes</taxon>
        <taxon>Harpellales</taxon>
        <taxon>Legeriomycetaceae</taxon>
        <taxon>Smittium</taxon>
    </lineage>
</organism>